<dbReference type="SUPFAM" id="SSF49785">
    <property type="entry name" value="Galactose-binding domain-like"/>
    <property type="match status" value="1"/>
</dbReference>
<evidence type="ECO:0000313" key="7">
    <source>
        <dbReference type="EMBL" id="MFD2649338.1"/>
    </source>
</evidence>
<dbReference type="SUPFAM" id="SSF49303">
    <property type="entry name" value="beta-Galactosidase/glucuronidase domain"/>
    <property type="match status" value="1"/>
</dbReference>
<organism evidence="7 8">
    <name type="scientific">Devosia albogilva</name>
    <dbReference type="NCBI Taxonomy" id="429726"/>
    <lineage>
        <taxon>Bacteria</taxon>
        <taxon>Pseudomonadati</taxon>
        <taxon>Pseudomonadota</taxon>
        <taxon>Alphaproteobacteria</taxon>
        <taxon>Hyphomicrobiales</taxon>
        <taxon>Devosiaceae</taxon>
        <taxon>Devosia</taxon>
    </lineage>
</organism>
<comment type="similarity">
    <text evidence="1">Belongs to the glycosyl hydrolase 2 family.</text>
</comment>
<feature type="domain" description="Glycoside hydrolase family 2 catalytic" evidence="5">
    <location>
        <begin position="297"/>
        <end position="459"/>
    </location>
</feature>
<dbReference type="Proteomes" id="UP001597521">
    <property type="component" value="Unassembled WGS sequence"/>
</dbReference>
<evidence type="ECO:0000259" key="5">
    <source>
        <dbReference type="Pfam" id="PF02836"/>
    </source>
</evidence>
<dbReference type="InterPro" id="IPR051913">
    <property type="entry name" value="GH2_Domain-Containing"/>
</dbReference>
<feature type="domain" description="Glycosyl hydrolases family 2 sugar binding" evidence="6">
    <location>
        <begin position="22"/>
        <end position="139"/>
    </location>
</feature>
<dbReference type="Gene3D" id="3.20.20.80">
    <property type="entry name" value="Glycosidases"/>
    <property type="match status" value="1"/>
</dbReference>
<dbReference type="InterPro" id="IPR008979">
    <property type="entry name" value="Galactose-bd-like_sf"/>
</dbReference>
<dbReference type="InterPro" id="IPR017853">
    <property type="entry name" value="GH"/>
</dbReference>
<dbReference type="InterPro" id="IPR006103">
    <property type="entry name" value="Glyco_hydro_2_cat"/>
</dbReference>
<dbReference type="SUPFAM" id="SSF51445">
    <property type="entry name" value="(Trans)glycosidases"/>
    <property type="match status" value="1"/>
</dbReference>
<dbReference type="PANTHER" id="PTHR42732:SF3">
    <property type="entry name" value="HYDROLASE"/>
    <property type="match status" value="1"/>
</dbReference>
<name>A0ABW5QNW1_9HYPH</name>
<dbReference type="Gene3D" id="2.60.40.10">
    <property type="entry name" value="Immunoglobulins"/>
    <property type="match status" value="1"/>
</dbReference>
<gene>
    <name evidence="7" type="ORF">ACFSX5_16250</name>
</gene>
<dbReference type="EMBL" id="JBHUNP010000001">
    <property type="protein sequence ID" value="MFD2649338.1"/>
    <property type="molecule type" value="Genomic_DNA"/>
</dbReference>
<dbReference type="Pfam" id="PF00703">
    <property type="entry name" value="Glyco_hydro_2"/>
    <property type="match status" value="1"/>
</dbReference>
<accession>A0ABW5QNW1</accession>
<dbReference type="RefSeq" id="WP_386834854.1">
    <property type="nucleotide sequence ID" value="NZ_JBHUNP010000001.1"/>
</dbReference>
<dbReference type="Pfam" id="PF02836">
    <property type="entry name" value="Glyco_hydro_2_C"/>
    <property type="match status" value="1"/>
</dbReference>
<keyword evidence="3" id="KW-0326">Glycosidase</keyword>
<dbReference type="GO" id="GO:0016787">
    <property type="term" value="F:hydrolase activity"/>
    <property type="evidence" value="ECO:0007669"/>
    <property type="project" value="UniProtKB-KW"/>
</dbReference>
<evidence type="ECO:0000256" key="2">
    <source>
        <dbReference type="ARBA" id="ARBA00022801"/>
    </source>
</evidence>
<evidence type="ECO:0000256" key="3">
    <source>
        <dbReference type="ARBA" id="ARBA00023295"/>
    </source>
</evidence>
<dbReference type="InterPro" id="IPR006102">
    <property type="entry name" value="Ig-like_GH2"/>
</dbReference>
<evidence type="ECO:0000259" key="4">
    <source>
        <dbReference type="Pfam" id="PF00703"/>
    </source>
</evidence>
<dbReference type="InterPro" id="IPR036156">
    <property type="entry name" value="Beta-gal/glucu_dom_sf"/>
</dbReference>
<evidence type="ECO:0000256" key="1">
    <source>
        <dbReference type="ARBA" id="ARBA00007401"/>
    </source>
</evidence>
<dbReference type="Pfam" id="PF02837">
    <property type="entry name" value="Glyco_hydro_2_N"/>
    <property type="match status" value="1"/>
</dbReference>
<keyword evidence="2 7" id="KW-0378">Hydrolase</keyword>
<evidence type="ECO:0000259" key="6">
    <source>
        <dbReference type="Pfam" id="PF02837"/>
    </source>
</evidence>
<sequence>MSQTADMPLHPRPRLRRPRWSDLCGTWQFAYDDADAGLGERWHTRPERFDRAITVPFPPESELSGVDEKGFHPVVWYRREIEAEAAPGERLLLHFGAVDYLAMVWVNGDLVATHEGGHTPFSADITNSLVPGAKQVIVVRAEDQPLDATQPRGKQDWREQPHSIWYHRTTGIWQPVWLEPVPAEYVANVQLTPDLTRGMVGVEIQLGRRPVEPVDCRIELSLKGETLATQRLTLRSAQALTGIHVSGFEHGQDRGKLLWTPETPNLIDVTVTLLDGSGQSLDEVESYFGMRSSAAQERRFLLNDKPYFMRSVLEQGYWPQSHLAAPSPEALRREVELIKSLGFNAVRIHQKVEDPRFLYWCDVIGLMVWGEMANAYEFSPKAVDRFTREWLEAVERDRSHPCVVAWVPLNESWGVPDIALRPDQQAFATSLYHLTKALDPTRPVISNDGWEHTVSDILGIHDYALRGEHLVERYHTTHGVDRVQIGHGPQRRRLLLNPEDQRGQPIMLTEFGGVSFQPEKGQRWYGYATVANEEEYLDLLRQLFDAIHDSPELAGYCYTQLTDTLQERNGLLDENREPKLPVEVLREIIWRPSAAILTEHLDIARQKAFLASGFGPP</sequence>
<dbReference type="Gene3D" id="2.60.120.260">
    <property type="entry name" value="Galactose-binding domain-like"/>
    <property type="match status" value="1"/>
</dbReference>
<dbReference type="InterPro" id="IPR006104">
    <property type="entry name" value="Glyco_hydro_2_N"/>
</dbReference>
<reference evidence="8" key="1">
    <citation type="journal article" date="2019" name="Int. J. Syst. Evol. Microbiol.">
        <title>The Global Catalogue of Microorganisms (GCM) 10K type strain sequencing project: providing services to taxonomists for standard genome sequencing and annotation.</title>
        <authorList>
            <consortium name="The Broad Institute Genomics Platform"/>
            <consortium name="The Broad Institute Genome Sequencing Center for Infectious Disease"/>
            <person name="Wu L."/>
            <person name="Ma J."/>
        </authorList>
    </citation>
    <scope>NUCLEOTIDE SEQUENCE [LARGE SCALE GENOMIC DNA]</scope>
    <source>
        <strain evidence="8">CCM 7427</strain>
    </source>
</reference>
<dbReference type="PANTHER" id="PTHR42732">
    <property type="entry name" value="BETA-GALACTOSIDASE"/>
    <property type="match status" value="1"/>
</dbReference>
<feature type="domain" description="Glycoside hydrolase family 2 immunoglobulin-like beta-sandwich" evidence="4">
    <location>
        <begin position="185"/>
        <end position="291"/>
    </location>
</feature>
<comment type="caution">
    <text evidence="7">The sequence shown here is derived from an EMBL/GenBank/DDBJ whole genome shotgun (WGS) entry which is preliminary data.</text>
</comment>
<keyword evidence="8" id="KW-1185">Reference proteome</keyword>
<evidence type="ECO:0000313" key="8">
    <source>
        <dbReference type="Proteomes" id="UP001597521"/>
    </source>
</evidence>
<proteinExistence type="inferred from homology"/>
<protein>
    <submittedName>
        <fullName evidence="7">Glycoside hydrolase family 2 protein</fullName>
    </submittedName>
</protein>
<dbReference type="InterPro" id="IPR013783">
    <property type="entry name" value="Ig-like_fold"/>
</dbReference>